<dbReference type="Proteomes" id="UP000032233">
    <property type="component" value="Unassembled WGS sequence"/>
</dbReference>
<accession>A0A0D2GLZ6</accession>
<dbReference type="EMBL" id="AZAC01000002">
    <property type="protein sequence ID" value="KIX15727.1"/>
    <property type="molecule type" value="Genomic_DNA"/>
</dbReference>
<dbReference type="InParanoid" id="A0A0D2GLZ6"/>
<reference evidence="1 2" key="1">
    <citation type="submission" date="2013-11" db="EMBL/GenBank/DDBJ databases">
        <title>Metagenomic analysis of a methanogenic consortium involved in long chain n-alkane degradation.</title>
        <authorList>
            <person name="Davidova I.A."/>
            <person name="Callaghan A.V."/>
            <person name="Wawrik B."/>
            <person name="Pruitt S."/>
            <person name="Marks C."/>
            <person name="Duncan K.E."/>
            <person name="Suflita J.M."/>
        </authorList>
    </citation>
    <scope>NUCLEOTIDE SEQUENCE [LARGE SCALE GENOMIC DNA]</scope>
    <source>
        <strain evidence="1 2">SPR</strain>
    </source>
</reference>
<name>A0A0D2GLZ6_9BACT</name>
<proteinExistence type="predicted"/>
<dbReference type="AlphaFoldDB" id="A0A0D2GLZ6"/>
<dbReference type="STRING" id="1429043.X474_02775"/>
<organism evidence="1 2">
    <name type="scientific">Dethiosulfatarculus sandiegensis</name>
    <dbReference type="NCBI Taxonomy" id="1429043"/>
    <lineage>
        <taxon>Bacteria</taxon>
        <taxon>Pseudomonadati</taxon>
        <taxon>Thermodesulfobacteriota</taxon>
        <taxon>Desulfarculia</taxon>
        <taxon>Desulfarculales</taxon>
        <taxon>Desulfarculaceae</taxon>
        <taxon>Dethiosulfatarculus</taxon>
    </lineage>
</organism>
<evidence type="ECO:0000313" key="1">
    <source>
        <dbReference type="EMBL" id="KIX15727.1"/>
    </source>
</evidence>
<keyword evidence="2" id="KW-1185">Reference proteome</keyword>
<gene>
    <name evidence="1" type="ORF">X474_02775</name>
</gene>
<sequence length="34" mass="3772">MGEKLAEHADSEFYRLVARTLKELFAQPQGHAGA</sequence>
<protein>
    <submittedName>
        <fullName evidence="1">Uncharacterized protein</fullName>
    </submittedName>
</protein>
<evidence type="ECO:0000313" key="2">
    <source>
        <dbReference type="Proteomes" id="UP000032233"/>
    </source>
</evidence>
<comment type="caution">
    <text evidence="1">The sequence shown here is derived from an EMBL/GenBank/DDBJ whole genome shotgun (WGS) entry which is preliminary data.</text>
</comment>